<dbReference type="EMBL" id="JBEPMN010000009">
    <property type="protein sequence ID" value="MET3662141.1"/>
    <property type="molecule type" value="Genomic_DNA"/>
</dbReference>
<dbReference type="SUPFAM" id="SSF46689">
    <property type="entry name" value="Homeodomain-like"/>
    <property type="match status" value="1"/>
</dbReference>
<comment type="caution">
    <text evidence="4">Lacks conserved residue(s) required for the propagation of feature annotation.</text>
</comment>
<evidence type="ECO:0000313" key="7">
    <source>
        <dbReference type="Proteomes" id="UP001549143"/>
    </source>
</evidence>
<keyword evidence="1" id="KW-0805">Transcription regulation</keyword>
<dbReference type="InterPro" id="IPR001647">
    <property type="entry name" value="HTH_TetR"/>
</dbReference>
<dbReference type="PROSITE" id="PS50977">
    <property type="entry name" value="HTH_TETR_2"/>
    <property type="match status" value="1"/>
</dbReference>
<dbReference type="Pfam" id="PF02909">
    <property type="entry name" value="TetR_C_1"/>
    <property type="match status" value="1"/>
</dbReference>
<feature type="domain" description="HTH tetR-type" evidence="5">
    <location>
        <begin position="1"/>
        <end position="37"/>
    </location>
</feature>
<accession>A0ABV2KM34</accession>
<protein>
    <submittedName>
        <fullName evidence="6">AcrR family transcriptional regulator</fullName>
    </submittedName>
</protein>
<evidence type="ECO:0000313" key="6">
    <source>
        <dbReference type="EMBL" id="MET3662141.1"/>
    </source>
</evidence>
<evidence type="ECO:0000256" key="1">
    <source>
        <dbReference type="ARBA" id="ARBA00023015"/>
    </source>
</evidence>
<evidence type="ECO:0000256" key="4">
    <source>
        <dbReference type="PROSITE-ProRule" id="PRU00335"/>
    </source>
</evidence>
<dbReference type="Gene3D" id="1.10.357.10">
    <property type="entry name" value="Tetracycline Repressor, domain 2"/>
    <property type="match status" value="1"/>
</dbReference>
<sequence>MVAVAERLGVDHSSLYRHVRKRSDLLLAAADLAILRLEWRDGATHWRPYVETLAVAVWSLYQRYPGLADAMRSLDTTPPSAIRGFAEATAQLQALGFSQPDAVLVLDSIMDMTVDSASSWRRMARMDRAGAALARAGDEGPEDSSSLASRIQAITKVLSEDPEQWWRRKLALLLDGAELLLNRTSAQDGRENT</sequence>
<reference evidence="6 7" key="1">
    <citation type="submission" date="2024-06" db="EMBL/GenBank/DDBJ databases">
        <title>Genomic Encyclopedia of Type Strains, Phase IV (KMG-IV): sequencing the most valuable type-strain genomes for metagenomic binning, comparative biology and taxonomic classification.</title>
        <authorList>
            <person name="Goeker M."/>
        </authorList>
    </citation>
    <scope>NUCLEOTIDE SEQUENCE [LARGE SCALE GENOMIC DNA]</scope>
    <source>
        <strain evidence="6 7">DSM 19730</strain>
    </source>
</reference>
<proteinExistence type="predicted"/>
<keyword evidence="7" id="KW-1185">Reference proteome</keyword>
<comment type="caution">
    <text evidence="6">The sequence shown here is derived from an EMBL/GenBank/DDBJ whole genome shotgun (WGS) entry which is preliminary data.</text>
</comment>
<evidence type="ECO:0000256" key="2">
    <source>
        <dbReference type="ARBA" id="ARBA00023125"/>
    </source>
</evidence>
<name>A0ABV2KM34_9HYPH</name>
<dbReference type="Proteomes" id="UP001549143">
    <property type="component" value="Unassembled WGS sequence"/>
</dbReference>
<dbReference type="InterPro" id="IPR036271">
    <property type="entry name" value="Tet_transcr_reg_TetR-rel_C_sf"/>
</dbReference>
<organism evidence="6 7">
    <name type="scientific">Aquamicrobium ahrensii</name>
    <dbReference type="NCBI Taxonomy" id="469551"/>
    <lineage>
        <taxon>Bacteria</taxon>
        <taxon>Pseudomonadati</taxon>
        <taxon>Pseudomonadota</taxon>
        <taxon>Alphaproteobacteria</taxon>
        <taxon>Hyphomicrobiales</taxon>
        <taxon>Phyllobacteriaceae</taxon>
        <taxon>Aquamicrobium</taxon>
    </lineage>
</organism>
<gene>
    <name evidence="6" type="ORF">ABID44_002475</name>
</gene>
<dbReference type="InterPro" id="IPR009057">
    <property type="entry name" value="Homeodomain-like_sf"/>
</dbReference>
<keyword evidence="3" id="KW-0804">Transcription</keyword>
<dbReference type="InterPro" id="IPR004111">
    <property type="entry name" value="Repressor_TetR_C"/>
</dbReference>
<dbReference type="Gene3D" id="1.10.10.60">
    <property type="entry name" value="Homeodomain-like"/>
    <property type="match status" value="1"/>
</dbReference>
<evidence type="ECO:0000259" key="5">
    <source>
        <dbReference type="PROSITE" id="PS50977"/>
    </source>
</evidence>
<evidence type="ECO:0000256" key="3">
    <source>
        <dbReference type="ARBA" id="ARBA00023163"/>
    </source>
</evidence>
<dbReference type="SUPFAM" id="SSF48498">
    <property type="entry name" value="Tetracyclin repressor-like, C-terminal domain"/>
    <property type="match status" value="1"/>
</dbReference>
<keyword evidence="2 4" id="KW-0238">DNA-binding</keyword>